<protein>
    <submittedName>
        <fullName evidence="1">Uncharacterized protein</fullName>
    </submittedName>
</protein>
<proteinExistence type="predicted"/>
<dbReference type="RefSeq" id="YP_001957135.1">
    <property type="nucleotide sequence ID" value="NC_010821.1"/>
</dbReference>
<evidence type="ECO:0000313" key="2">
    <source>
        <dbReference type="Proteomes" id="UP000002421"/>
    </source>
</evidence>
<gene>
    <name evidence="1" type="ORF">201phi2-1p415</name>
</gene>
<name>B3FJS4_BP201</name>
<accession>B3FJS4</accession>
<dbReference type="KEGG" id="vg:6372689"/>
<organism evidence="1 2">
    <name type="scientific">Pseudomonas phage 201phi2-1</name>
    <name type="common">Pseudomonas chlororaphis phage 201phi2-1</name>
    <dbReference type="NCBI Taxonomy" id="198110"/>
    <lineage>
        <taxon>Viruses</taxon>
        <taxon>Duplodnaviria</taxon>
        <taxon>Heunggongvirae</taxon>
        <taxon>Uroviricota</taxon>
        <taxon>Caudoviricetes</taxon>
        <taxon>Chimalliviridae</taxon>
        <taxon>Serwervirus</taxon>
        <taxon>Serwervirus 201phi21</taxon>
    </lineage>
</organism>
<organismHost>
    <name type="scientific">Pseudomonas chlororaphis</name>
    <dbReference type="NCBI Taxonomy" id="587753"/>
</organismHost>
<evidence type="ECO:0000313" key="1">
    <source>
        <dbReference type="EMBL" id="ABY63239.1"/>
    </source>
</evidence>
<dbReference type="EMBL" id="EU197055">
    <property type="protein sequence ID" value="ABY63239.1"/>
    <property type="molecule type" value="Genomic_DNA"/>
</dbReference>
<sequence>MSFFVCKRDDIIHFGGMQSVMMDWEHVPTFGTFSVVMNDCRLMSPDDIWVWVGSSVITGYIKGRFVNTGLWTEQEICRLSYDNKALIIIREGKNYFIYKNGHKEFRTEVSDGSLMYTHGCVEGQVLDAIDRDIMPTRWVIDKRKV</sequence>
<reference evidence="1 2" key="1">
    <citation type="journal article" date="2008" name="Virology">
        <title>Characterization of Pseudomonas chlororaphis myovirus 201varphi2-1 via genomic sequencing, mass spectrometry, and electron microscopy.</title>
        <authorList>
            <person name="Thomas J.A."/>
            <person name="Rolando M.R."/>
            <person name="Carroll C.A."/>
            <person name="Shen P.S."/>
            <person name="Belnap D.M."/>
            <person name="Weintraub S.T."/>
            <person name="Serwer P."/>
            <person name="Hardies S.C."/>
        </authorList>
    </citation>
    <scope>NUCLEOTIDE SEQUENCE</scope>
</reference>
<dbReference type="Proteomes" id="UP000002421">
    <property type="component" value="Segment"/>
</dbReference>
<keyword evidence="2" id="KW-1185">Reference proteome</keyword>